<dbReference type="SMART" id="SM00220">
    <property type="entry name" value="S_TKc"/>
    <property type="match status" value="1"/>
</dbReference>
<dbReference type="InterPro" id="IPR017441">
    <property type="entry name" value="Protein_kinase_ATP_BS"/>
</dbReference>
<protein>
    <recommendedName>
        <fullName evidence="8">Protein kinase domain-containing protein</fullName>
    </recommendedName>
</protein>
<dbReference type="PROSITE" id="PS50011">
    <property type="entry name" value="PROTEIN_KINASE_DOM"/>
    <property type="match status" value="1"/>
</dbReference>
<evidence type="ECO:0000256" key="1">
    <source>
        <dbReference type="ARBA" id="ARBA00022527"/>
    </source>
</evidence>
<keyword evidence="3 6" id="KW-0547">Nucleotide-binding</keyword>
<dbReference type="GO" id="GO:0005524">
    <property type="term" value="F:ATP binding"/>
    <property type="evidence" value="ECO:0007669"/>
    <property type="project" value="UniProtKB-UniRule"/>
</dbReference>
<dbReference type="GO" id="GO:0005634">
    <property type="term" value="C:nucleus"/>
    <property type="evidence" value="ECO:0007669"/>
    <property type="project" value="TreeGrafter"/>
</dbReference>
<keyword evidence="10" id="KW-1185">Reference proteome</keyword>
<dbReference type="GO" id="GO:0004674">
    <property type="term" value="F:protein serine/threonine kinase activity"/>
    <property type="evidence" value="ECO:0007669"/>
    <property type="project" value="UniProtKB-KW"/>
</dbReference>
<evidence type="ECO:0000313" key="10">
    <source>
        <dbReference type="Proteomes" id="UP001142055"/>
    </source>
</evidence>
<dbReference type="PANTHER" id="PTHR24345">
    <property type="entry name" value="SERINE/THREONINE-PROTEIN KINASE PLK"/>
    <property type="match status" value="1"/>
</dbReference>
<dbReference type="InterPro" id="IPR000719">
    <property type="entry name" value="Prot_kinase_dom"/>
</dbReference>
<name>A0A9Q0RPB6_BLOTA</name>
<evidence type="ECO:0000313" key="9">
    <source>
        <dbReference type="EMBL" id="KAJ6223268.1"/>
    </source>
</evidence>
<evidence type="ECO:0000256" key="3">
    <source>
        <dbReference type="ARBA" id="ARBA00022741"/>
    </source>
</evidence>
<feature type="domain" description="Protein kinase" evidence="8">
    <location>
        <begin position="97"/>
        <end position="363"/>
    </location>
</feature>
<gene>
    <name evidence="9" type="ORF">RDWZM_001813</name>
</gene>
<comment type="similarity">
    <text evidence="7">Belongs to the protein kinase superfamily.</text>
</comment>
<comment type="caution">
    <text evidence="9">The sequence shown here is derived from an EMBL/GenBank/DDBJ whole genome shotgun (WGS) entry which is preliminary data.</text>
</comment>
<accession>A0A9Q0RPB6</accession>
<proteinExistence type="inferred from homology"/>
<dbReference type="EMBL" id="JAPWDV010000001">
    <property type="protein sequence ID" value="KAJ6223268.1"/>
    <property type="molecule type" value="Genomic_DNA"/>
</dbReference>
<evidence type="ECO:0000256" key="7">
    <source>
        <dbReference type="RuleBase" id="RU000304"/>
    </source>
</evidence>
<dbReference type="InterPro" id="IPR011009">
    <property type="entry name" value="Kinase-like_dom_sf"/>
</dbReference>
<evidence type="ECO:0000256" key="5">
    <source>
        <dbReference type="ARBA" id="ARBA00022840"/>
    </source>
</evidence>
<dbReference type="OMA" id="RNEMRIM"/>
<keyword evidence="2" id="KW-0808">Transferase</keyword>
<organism evidence="9 10">
    <name type="scientific">Blomia tropicalis</name>
    <name type="common">Mite</name>
    <dbReference type="NCBI Taxonomy" id="40697"/>
    <lineage>
        <taxon>Eukaryota</taxon>
        <taxon>Metazoa</taxon>
        <taxon>Ecdysozoa</taxon>
        <taxon>Arthropoda</taxon>
        <taxon>Chelicerata</taxon>
        <taxon>Arachnida</taxon>
        <taxon>Acari</taxon>
        <taxon>Acariformes</taxon>
        <taxon>Sarcoptiformes</taxon>
        <taxon>Astigmata</taxon>
        <taxon>Glycyphagoidea</taxon>
        <taxon>Echimyopodidae</taxon>
        <taxon>Blomia</taxon>
    </lineage>
</organism>
<dbReference type="Gene3D" id="1.10.510.10">
    <property type="entry name" value="Transferase(Phosphotransferase) domain 1"/>
    <property type="match status" value="1"/>
</dbReference>
<evidence type="ECO:0000259" key="8">
    <source>
        <dbReference type="PROSITE" id="PS50011"/>
    </source>
</evidence>
<reference evidence="9" key="1">
    <citation type="submission" date="2022-12" db="EMBL/GenBank/DDBJ databases">
        <title>Genome assemblies of Blomia tropicalis.</title>
        <authorList>
            <person name="Cui Y."/>
        </authorList>
    </citation>
    <scope>NUCLEOTIDE SEQUENCE</scope>
    <source>
        <tissue evidence="9">Adult mites</tissue>
    </source>
</reference>
<dbReference type="AlphaFoldDB" id="A0A9Q0RPB6"/>
<feature type="binding site" evidence="6">
    <location>
        <position position="127"/>
    </location>
    <ligand>
        <name>ATP</name>
        <dbReference type="ChEBI" id="CHEBI:30616"/>
    </ligand>
</feature>
<dbReference type="Proteomes" id="UP001142055">
    <property type="component" value="Chromosome 1"/>
</dbReference>
<dbReference type="InterPro" id="IPR008271">
    <property type="entry name" value="Ser/Thr_kinase_AS"/>
</dbReference>
<keyword evidence="1 7" id="KW-0723">Serine/threonine-protein kinase</keyword>
<dbReference type="SUPFAM" id="SSF56112">
    <property type="entry name" value="Protein kinase-like (PK-like)"/>
    <property type="match status" value="1"/>
</dbReference>
<dbReference type="PROSITE" id="PS00108">
    <property type="entry name" value="PROTEIN_KINASE_ST"/>
    <property type="match status" value="1"/>
</dbReference>
<keyword evidence="5 6" id="KW-0067">ATP-binding</keyword>
<keyword evidence="4" id="KW-0418">Kinase</keyword>
<dbReference type="FunFam" id="1.10.510.10:FF:000571">
    <property type="entry name" value="Maternal embryonic leucine zipper kinase"/>
    <property type="match status" value="1"/>
</dbReference>
<evidence type="ECO:0000256" key="2">
    <source>
        <dbReference type="ARBA" id="ARBA00022679"/>
    </source>
</evidence>
<evidence type="ECO:0000256" key="6">
    <source>
        <dbReference type="PROSITE-ProRule" id="PRU10141"/>
    </source>
</evidence>
<dbReference type="PROSITE" id="PS00107">
    <property type="entry name" value="PROTEIN_KINASE_ATP"/>
    <property type="match status" value="1"/>
</dbReference>
<dbReference type="Pfam" id="PF00069">
    <property type="entry name" value="Pkinase"/>
    <property type="match status" value="1"/>
</dbReference>
<dbReference type="PANTHER" id="PTHR24345:SF0">
    <property type="entry name" value="CELL CYCLE SERINE_THREONINE-PROTEIN KINASE CDC5_MSD2"/>
    <property type="match status" value="1"/>
</dbReference>
<sequence length="365" mass="42093">MGNNQVGFLNNSVQFEGKGETIARYQPDKDTIQVLKFPNRKKMEKESGHSVNIVPNDTKDNKHNKITVKEIPSECLSIDSNNYNSSLVPNALNSLGYELHQQIGYGGFSTVYMASNRRLPGVQFACKVFALDSLNKQWTNKFLRNEMRIMTKLRHRNIISAFDVFKMRSKAYIFMIYAKNGSMDAYISKHGGRANEDQCRKWMHGLMSGLRYLHFHSVAHRDLKLENFLLDESLEAMISDFGFAVYTEKAENDAVMCKTLCGTTLYLSPEVRMQDNVHGYDAKKSDIYSMGICFYEMLHGFRPFEGEYDITSKELITRQMNQDYRFSKSLHLSASCRNLINKMLDPKPQSRPCAKVVLNHQWFDK</sequence>
<evidence type="ECO:0000256" key="4">
    <source>
        <dbReference type="ARBA" id="ARBA00022777"/>
    </source>
</evidence>